<evidence type="ECO:0000256" key="6">
    <source>
        <dbReference type="ARBA" id="ARBA00023242"/>
    </source>
</evidence>
<dbReference type="InterPro" id="IPR000504">
    <property type="entry name" value="RRM_dom"/>
</dbReference>
<evidence type="ECO:0000256" key="5">
    <source>
        <dbReference type="ARBA" id="ARBA00022884"/>
    </source>
</evidence>
<evidence type="ECO:0000259" key="12">
    <source>
        <dbReference type="PROSITE" id="PS50102"/>
    </source>
</evidence>
<sequence>MSGTYGHEGDGSAGGGYGGSGGGNYGGGGGYGGRGGGGYGGSGGGAEYGGSGGGGGYGGSGGGGGGYGAAASGGGGYGGGAGGSRGAGGGYGGNSQNRGGGGYQGGDRGGGGRGGGRGGGSGRDGDWRCPNPGCGNLNFARRGECNKCGALAPSGAGDHGGSAGGTYRGGSGGGQGGRGSGYDGGSGGGSRGGSYGNNQGRDDGGYGQVSPVAPPSYGGPGGNYPPPSDNYGNPSYGTDAVPPPTSYTGGPNSYPPSYGAPGGYGGDAMGGARNGGRGGRSGGYDGGRSGGYDGGRSGGYDGGYSGNPRNAGGGYGAAPAEAPPGEVKQCDANCGDSCDNARIYISNLPPDVTVDELQELFGGIGQVGRIKQKRGYKDQWPWNIKIYTDEQGKNKGDAALAYEDPSAAHCAGGFYNGHDMRGYKISVVMAEKSAPRPPPAFGSGEYAEVDLNDFISKCCPNARVVVEVEVEVDMGVVETDAETITEMAEVLVQIEIIMVETALAHTEVSVAASKLHIYARWDSQRHICLFMAHKLTSSPCGVGKKEIMLQRTAYHFIPTPPGDDEY</sequence>
<evidence type="ECO:0000259" key="13">
    <source>
        <dbReference type="PROSITE" id="PS50199"/>
    </source>
</evidence>
<dbReference type="InterPro" id="IPR012677">
    <property type="entry name" value="Nucleotide-bd_a/b_plait_sf"/>
</dbReference>
<feature type="compositionally biased region" description="Gly residues" evidence="11">
    <location>
        <begin position="85"/>
        <end position="122"/>
    </location>
</feature>
<dbReference type="Gene3D" id="3.30.70.330">
    <property type="match status" value="1"/>
</dbReference>
<evidence type="ECO:0000256" key="4">
    <source>
        <dbReference type="ARBA" id="ARBA00022833"/>
    </source>
</evidence>
<feature type="domain" description="RRM" evidence="12">
    <location>
        <begin position="341"/>
        <end position="432"/>
    </location>
</feature>
<dbReference type="PANTHER" id="PTHR12999">
    <property type="entry name" value="ZINC FINGER RAN-BINDING DOMAIN-CONTAINING PROTEIN 2 ZRANB2-RELATED"/>
    <property type="match status" value="1"/>
</dbReference>
<dbReference type="FunFam" id="4.10.1060.10:FF:000008">
    <property type="entry name" value="TATA-binding protein-associated factor 2N isoform X1"/>
    <property type="match status" value="1"/>
</dbReference>
<name>A0AAV6LQK6_9ERIC</name>
<organism evidence="14 15">
    <name type="scientific">Rhododendron griersonianum</name>
    <dbReference type="NCBI Taxonomy" id="479676"/>
    <lineage>
        <taxon>Eukaryota</taxon>
        <taxon>Viridiplantae</taxon>
        <taxon>Streptophyta</taxon>
        <taxon>Embryophyta</taxon>
        <taxon>Tracheophyta</taxon>
        <taxon>Spermatophyta</taxon>
        <taxon>Magnoliopsida</taxon>
        <taxon>eudicotyledons</taxon>
        <taxon>Gunneridae</taxon>
        <taxon>Pentapetalae</taxon>
        <taxon>asterids</taxon>
        <taxon>Ericales</taxon>
        <taxon>Ericaceae</taxon>
        <taxon>Ericoideae</taxon>
        <taxon>Rhodoreae</taxon>
        <taxon>Rhododendron</taxon>
    </lineage>
</organism>
<dbReference type="InterPro" id="IPR001876">
    <property type="entry name" value="Znf_RanBP2"/>
</dbReference>
<dbReference type="EMBL" id="JACTNZ010000001">
    <property type="protein sequence ID" value="KAG5567045.1"/>
    <property type="molecule type" value="Genomic_DNA"/>
</dbReference>
<evidence type="ECO:0000256" key="11">
    <source>
        <dbReference type="SAM" id="MobiDB-lite"/>
    </source>
</evidence>
<accession>A0AAV6LQK6</accession>
<gene>
    <name evidence="14" type="ORF">RHGRI_002573</name>
</gene>
<dbReference type="PROSITE" id="PS50102">
    <property type="entry name" value="RRM"/>
    <property type="match status" value="1"/>
</dbReference>
<dbReference type="InterPro" id="IPR035979">
    <property type="entry name" value="RBD_domain_sf"/>
</dbReference>
<dbReference type="Proteomes" id="UP000823749">
    <property type="component" value="Chromosome 1"/>
</dbReference>
<keyword evidence="2" id="KW-0479">Metal-binding</keyword>
<dbReference type="PROSITE" id="PS01358">
    <property type="entry name" value="ZF_RANBP2_1"/>
    <property type="match status" value="1"/>
</dbReference>
<evidence type="ECO:0000256" key="10">
    <source>
        <dbReference type="PROSITE-ProRule" id="PRU00322"/>
    </source>
</evidence>
<evidence type="ECO:0008006" key="16">
    <source>
        <dbReference type="Google" id="ProtNLM"/>
    </source>
</evidence>
<dbReference type="CDD" id="cd12280">
    <property type="entry name" value="RRM_FET"/>
    <property type="match status" value="1"/>
</dbReference>
<dbReference type="SUPFAM" id="SSF90209">
    <property type="entry name" value="Ran binding protein zinc finger-like"/>
    <property type="match status" value="1"/>
</dbReference>
<keyword evidence="15" id="KW-1185">Reference proteome</keyword>
<dbReference type="GO" id="GO:0003723">
    <property type="term" value="F:RNA binding"/>
    <property type="evidence" value="ECO:0007669"/>
    <property type="project" value="UniProtKB-UniRule"/>
</dbReference>
<evidence type="ECO:0000256" key="9">
    <source>
        <dbReference type="PROSITE-ProRule" id="PRU00176"/>
    </source>
</evidence>
<dbReference type="Pfam" id="PF00076">
    <property type="entry name" value="RRM_1"/>
    <property type="match status" value="1"/>
</dbReference>
<feature type="domain" description="RanBP2-type" evidence="13">
    <location>
        <begin position="123"/>
        <end position="154"/>
    </location>
</feature>
<evidence type="ECO:0000256" key="8">
    <source>
        <dbReference type="ARBA" id="ARBA00061442"/>
    </source>
</evidence>
<keyword evidence="5 9" id="KW-0694">RNA-binding</keyword>
<comment type="caution">
    <text evidence="14">The sequence shown here is derived from an EMBL/GenBank/DDBJ whole genome shotgun (WGS) entry which is preliminary data.</text>
</comment>
<keyword evidence="4" id="KW-0862">Zinc</keyword>
<dbReference type="InterPro" id="IPR036443">
    <property type="entry name" value="Znf_RanBP2_sf"/>
</dbReference>
<feature type="region of interest" description="Disordered" evidence="11">
    <location>
        <begin position="85"/>
        <end position="133"/>
    </location>
</feature>
<comment type="similarity">
    <text evidence="8">Belongs to the TAF15 family.</text>
</comment>
<dbReference type="SMART" id="SM00360">
    <property type="entry name" value="RRM"/>
    <property type="match status" value="1"/>
</dbReference>
<evidence type="ECO:0000256" key="2">
    <source>
        <dbReference type="ARBA" id="ARBA00022723"/>
    </source>
</evidence>
<dbReference type="PANTHER" id="PTHR12999:SF7">
    <property type="entry name" value="TRANSCRIPTION INITIATION FACTOR TFIID SUBUNIT 15B"/>
    <property type="match status" value="1"/>
</dbReference>
<evidence type="ECO:0000256" key="3">
    <source>
        <dbReference type="ARBA" id="ARBA00022771"/>
    </source>
</evidence>
<dbReference type="GO" id="GO:0008270">
    <property type="term" value="F:zinc ion binding"/>
    <property type="evidence" value="ECO:0007669"/>
    <property type="project" value="UniProtKB-KW"/>
</dbReference>
<feature type="region of interest" description="Disordered" evidence="11">
    <location>
        <begin position="155"/>
        <end position="254"/>
    </location>
</feature>
<keyword evidence="6" id="KW-0539">Nucleus</keyword>
<dbReference type="SUPFAM" id="SSF54928">
    <property type="entry name" value="RNA-binding domain, RBD"/>
    <property type="match status" value="1"/>
</dbReference>
<dbReference type="AlphaFoldDB" id="A0AAV6LQK6"/>
<proteinExistence type="inferred from homology"/>
<dbReference type="PROSITE" id="PS50199">
    <property type="entry name" value="ZF_RANBP2_2"/>
    <property type="match status" value="1"/>
</dbReference>
<evidence type="ECO:0000313" key="14">
    <source>
        <dbReference type="EMBL" id="KAG5567045.1"/>
    </source>
</evidence>
<evidence type="ECO:0000256" key="7">
    <source>
        <dbReference type="ARBA" id="ARBA00058775"/>
    </source>
</evidence>
<evidence type="ECO:0000256" key="1">
    <source>
        <dbReference type="ARBA" id="ARBA00004123"/>
    </source>
</evidence>
<comment type="subcellular location">
    <subcellularLocation>
        <location evidence="1">Nucleus</location>
    </subcellularLocation>
</comment>
<feature type="region of interest" description="Disordered" evidence="11">
    <location>
        <begin position="269"/>
        <end position="290"/>
    </location>
</feature>
<dbReference type="GO" id="GO:0005634">
    <property type="term" value="C:nucleus"/>
    <property type="evidence" value="ECO:0007669"/>
    <property type="project" value="UniProtKB-SubCell"/>
</dbReference>
<reference evidence="14" key="1">
    <citation type="submission" date="2020-08" db="EMBL/GenBank/DDBJ databases">
        <title>Plant Genome Project.</title>
        <authorList>
            <person name="Zhang R.-G."/>
        </authorList>
    </citation>
    <scope>NUCLEOTIDE SEQUENCE</scope>
    <source>
        <strain evidence="14">WSP0</strain>
        <tissue evidence="14">Leaf</tissue>
    </source>
</reference>
<comment type="function">
    <text evidence="7">TAFs are components of the transcription factor IID (TFIID) complex that is essential for mediating regulation of RNA polymerase transcription.</text>
</comment>
<protein>
    <recommendedName>
        <fullName evidence="16">Transcription initiation factor TFIID subunit 15b</fullName>
    </recommendedName>
</protein>
<keyword evidence="3 10" id="KW-0863">Zinc-finger</keyword>
<evidence type="ECO:0000313" key="15">
    <source>
        <dbReference type="Proteomes" id="UP000823749"/>
    </source>
</evidence>
<dbReference type="Gene3D" id="4.10.1060.10">
    <property type="entry name" value="Zinc finger, RanBP2-type"/>
    <property type="match status" value="1"/>
</dbReference>
<dbReference type="SMART" id="SM00547">
    <property type="entry name" value="ZnF_RBZ"/>
    <property type="match status" value="1"/>
</dbReference>
<feature type="compositionally biased region" description="Gly residues" evidence="11">
    <location>
        <begin position="157"/>
        <end position="195"/>
    </location>
</feature>